<feature type="domain" description="Major facilitator superfamily (MFS) profile" evidence="8">
    <location>
        <begin position="18"/>
        <end position="457"/>
    </location>
</feature>
<keyword evidence="5 7" id="KW-1133">Transmembrane helix</keyword>
<dbReference type="InterPro" id="IPR036259">
    <property type="entry name" value="MFS_trans_sf"/>
</dbReference>
<feature type="transmembrane region" description="Helical" evidence="7">
    <location>
        <begin position="338"/>
        <end position="357"/>
    </location>
</feature>
<proteinExistence type="predicted"/>
<gene>
    <name evidence="9" type="ORF">GCM10022405_33420</name>
</gene>
<feature type="transmembrane region" description="Helical" evidence="7">
    <location>
        <begin position="399"/>
        <end position="425"/>
    </location>
</feature>
<dbReference type="PANTHER" id="PTHR42718:SF46">
    <property type="entry name" value="BLR6921 PROTEIN"/>
    <property type="match status" value="1"/>
</dbReference>
<feature type="transmembrane region" description="Helical" evidence="7">
    <location>
        <begin position="146"/>
        <end position="166"/>
    </location>
</feature>
<name>A0ABP7LQG4_9GAMM</name>
<dbReference type="InterPro" id="IPR020846">
    <property type="entry name" value="MFS_dom"/>
</dbReference>
<keyword evidence="4 7" id="KW-0812">Transmembrane</keyword>
<evidence type="ECO:0000313" key="10">
    <source>
        <dbReference type="Proteomes" id="UP001499994"/>
    </source>
</evidence>
<dbReference type="Proteomes" id="UP001499994">
    <property type="component" value="Unassembled WGS sequence"/>
</dbReference>
<dbReference type="RefSeq" id="WP_346082251.1">
    <property type="nucleotide sequence ID" value="NZ_BAABDG010000007.1"/>
</dbReference>
<feature type="transmembrane region" description="Helical" evidence="7">
    <location>
        <begin position="238"/>
        <end position="254"/>
    </location>
</feature>
<feature type="transmembrane region" description="Helical" evidence="7">
    <location>
        <begin position="204"/>
        <end position="226"/>
    </location>
</feature>
<evidence type="ECO:0000256" key="5">
    <source>
        <dbReference type="ARBA" id="ARBA00022989"/>
    </source>
</evidence>
<keyword evidence="6 7" id="KW-0472">Membrane</keyword>
<evidence type="ECO:0000256" key="2">
    <source>
        <dbReference type="ARBA" id="ARBA00022448"/>
    </source>
</evidence>
<protein>
    <submittedName>
        <fullName evidence="9">MFS transporter</fullName>
    </submittedName>
</protein>
<dbReference type="Gene3D" id="1.20.1250.20">
    <property type="entry name" value="MFS general substrate transporter like domains"/>
    <property type="match status" value="1"/>
</dbReference>
<evidence type="ECO:0000313" key="9">
    <source>
        <dbReference type="EMBL" id="GAA3905563.1"/>
    </source>
</evidence>
<dbReference type="PROSITE" id="PS50850">
    <property type="entry name" value="MFS"/>
    <property type="match status" value="1"/>
</dbReference>
<keyword evidence="2" id="KW-0813">Transport</keyword>
<feature type="transmembrane region" description="Helical" evidence="7">
    <location>
        <begin position="431"/>
        <end position="450"/>
    </location>
</feature>
<dbReference type="Gene3D" id="1.20.1720.10">
    <property type="entry name" value="Multidrug resistance protein D"/>
    <property type="match status" value="1"/>
</dbReference>
<reference evidence="10" key="1">
    <citation type="journal article" date="2019" name="Int. J. Syst. Evol. Microbiol.">
        <title>The Global Catalogue of Microorganisms (GCM) 10K type strain sequencing project: providing services to taxonomists for standard genome sequencing and annotation.</title>
        <authorList>
            <consortium name="The Broad Institute Genomics Platform"/>
            <consortium name="The Broad Institute Genome Sequencing Center for Infectious Disease"/>
            <person name="Wu L."/>
            <person name="Ma J."/>
        </authorList>
    </citation>
    <scope>NUCLEOTIDE SEQUENCE [LARGE SCALE GENOMIC DNA]</scope>
    <source>
        <strain evidence="10">JCM 17201</strain>
    </source>
</reference>
<comment type="caution">
    <text evidence="9">The sequence shown here is derived from an EMBL/GenBank/DDBJ whole genome shotgun (WGS) entry which is preliminary data.</text>
</comment>
<evidence type="ECO:0000256" key="7">
    <source>
        <dbReference type="SAM" id="Phobius"/>
    </source>
</evidence>
<evidence type="ECO:0000256" key="6">
    <source>
        <dbReference type="ARBA" id="ARBA00023136"/>
    </source>
</evidence>
<feature type="transmembrane region" description="Helical" evidence="7">
    <location>
        <begin position="85"/>
        <end position="110"/>
    </location>
</feature>
<dbReference type="EMBL" id="BAABDG010000007">
    <property type="protein sequence ID" value="GAA3905563.1"/>
    <property type="molecule type" value="Genomic_DNA"/>
</dbReference>
<evidence type="ECO:0000256" key="3">
    <source>
        <dbReference type="ARBA" id="ARBA00022475"/>
    </source>
</evidence>
<feature type="transmembrane region" description="Helical" evidence="7">
    <location>
        <begin position="363"/>
        <end position="387"/>
    </location>
</feature>
<evidence type="ECO:0000256" key="1">
    <source>
        <dbReference type="ARBA" id="ARBA00004651"/>
    </source>
</evidence>
<feature type="transmembrane region" description="Helical" evidence="7">
    <location>
        <begin position="172"/>
        <end position="192"/>
    </location>
</feature>
<feature type="transmembrane region" description="Helical" evidence="7">
    <location>
        <begin position="116"/>
        <end position="134"/>
    </location>
</feature>
<feature type="transmembrane region" description="Helical" evidence="7">
    <location>
        <begin position="54"/>
        <end position="73"/>
    </location>
</feature>
<accession>A0ABP7LQG4</accession>
<feature type="transmembrane region" description="Helical" evidence="7">
    <location>
        <begin position="303"/>
        <end position="326"/>
    </location>
</feature>
<dbReference type="CDD" id="cd17321">
    <property type="entry name" value="MFS_MMR_MDR_like"/>
    <property type="match status" value="1"/>
</dbReference>
<dbReference type="PANTHER" id="PTHR42718">
    <property type="entry name" value="MAJOR FACILITATOR SUPERFAMILY MULTIDRUG TRANSPORTER MFSC"/>
    <property type="match status" value="1"/>
</dbReference>
<keyword evidence="3" id="KW-1003">Cell membrane</keyword>
<evidence type="ECO:0000256" key="4">
    <source>
        <dbReference type="ARBA" id="ARBA00022692"/>
    </source>
</evidence>
<evidence type="ECO:0000259" key="8">
    <source>
        <dbReference type="PROSITE" id="PS50850"/>
    </source>
</evidence>
<comment type="subcellular location">
    <subcellularLocation>
        <location evidence="1">Cell membrane</location>
        <topology evidence="1">Multi-pass membrane protein</topology>
    </subcellularLocation>
</comment>
<dbReference type="InterPro" id="IPR011701">
    <property type="entry name" value="MFS"/>
</dbReference>
<dbReference type="SUPFAM" id="SSF103473">
    <property type="entry name" value="MFS general substrate transporter"/>
    <property type="match status" value="1"/>
</dbReference>
<keyword evidence="10" id="KW-1185">Reference proteome</keyword>
<sequence>MTGCISAPDGTLPRLSLTLAALSLAQFVIALDYSIIYVALPNIAASLHLAPAHAQWVVSAYGVVFAGFLLVGGRCCDAFGARSMFVLAMALFSLASLWGGMTASATALVIARGVQGLGAAFLQPAIIALISHHFSAGHARAKALTVWSTVGAAGLVAGVVLGGAFTQLSWRLVFLVNVPLGALCIWAAFRYFRVACRTVPRQRLPLLAALLGTLSVLGVVMAMSALAEHGLDHPTTHRWLGMTTVLLWLFLLGEKHSRQPLVARGLRGLAGLQRGCTASGLYMASVGTELFLLTLLLQNHYGYSAWQTGLFFVPLTLMIITGNMIAGKLFARLPAAGVLARGFMIGAAGLLLIACSLGENMAWLVFIPGLLLSGIGHGMIYTAKFVVGTHDVPDEQQGGAGGLMVTAQYASGAVALALMVIILQANPGISGFYSGFAALTGFAVIGAVLAQGADING</sequence>
<organism evidence="9 10">
    <name type="scientific">Gibbsiella dentisursi</name>
    <dbReference type="NCBI Taxonomy" id="796890"/>
    <lineage>
        <taxon>Bacteria</taxon>
        <taxon>Pseudomonadati</taxon>
        <taxon>Pseudomonadota</taxon>
        <taxon>Gammaproteobacteria</taxon>
        <taxon>Enterobacterales</taxon>
        <taxon>Yersiniaceae</taxon>
        <taxon>Gibbsiella</taxon>
    </lineage>
</organism>
<dbReference type="Pfam" id="PF07690">
    <property type="entry name" value="MFS_1"/>
    <property type="match status" value="1"/>
</dbReference>